<accession>A0AA86N6P9</accession>
<name>A0AA86N6P9_9EUKA</name>
<dbReference type="EMBL" id="CAXDID020000773">
    <property type="protein sequence ID" value="CAL6113703.1"/>
    <property type="molecule type" value="Genomic_DNA"/>
</dbReference>
<dbReference type="Proteomes" id="UP001642409">
    <property type="component" value="Unassembled WGS sequence"/>
</dbReference>
<dbReference type="AlphaFoldDB" id="A0AA86N6P9"/>
<protein>
    <submittedName>
        <fullName evidence="2">Ankyrin repeat protein 1</fullName>
    </submittedName>
    <submittedName>
        <fullName evidence="3">Ankyrin_repeat protein 1</fullName>
    </submittedName>
</protein>
<dbReference type="InterPro" id="IPR036770">
    <property type="entry name" value="Ankyrin_rpt-contain_sf"/>
</dbReference>
<comment type="caution">
    <text evidence="2">The sequence shown here is derived from an EMBL/GenBank/DDBJ whole genome shotgun (WGS) entry which is preliminary data.</text>
</comment>
<keyword evidence="4" id="KW-1185">Reference proteome</keyword>
<organism evidence="2">
    <name type="scientific">Hexamita inflata</name>
    <dbReference type="NCBI Taxonomy" id="28002"/>
    <lineage>
        <taxon>Eukaryota</taxon>
        <taxon>Metamonada</taxon>
        <taxon>Diplomonadida</taxon>
        <taxon>Hexamitidae</taxon>
        <taxon>Hexamitinae</taxon>
        <taxon>Hexamita</taxon>
    </lineage>
</organism>
<evidence type="ECO:0000256" key="1">
    <source>
        <dbReference type="SAM" id="MobiDB-lite"/>
    </source>
</evidence>
<dbReference type="EMBL" id="CATOUU010000033">
    <property type="protein sequence ID" value="CAI9913761.1"/>
    <property type="molecule type" value="Genomic_DNA"/>
</dbReference>
<feature type="region of interest" description="Disordered" evidence="1">
    <location>
        <begin position="170"/>
        <end position="202"/>
    </location>
</feature>
<reference evidence="3 4" key="2">
    <citation type="submission" date="2024-07" db="EMBL/GenBank/DDBJ databases">
        <authorList>
            <person name="Akdeniz Z."/>
        </authorList>
    </citation>
    <scope>NUCLEOTIDE SEQUENCE [LARGE SCALE GENOMIC DNA]</scope>
</reference>
<evidence type="ECO:0000313" key="2">
    <source>
        <dbReference type="EMBL" id="CAI9913761.1"/>
    </source>
</evidence>
<evidence type="ECO:0000313" key="3">
    <source>
        <dbReference type="EMBL" id="CAL6113703.1"/>
    </source>
</evidence>
<feature type="compositionally biased region" description="Low complexity" evidence="1">
    <location>
        <begin position="177"/>
        <end position="186"/>
    </location>
</feature>
<reference evidence="2" key="1">
    <citation type="submission" date="2023-06" db="EMBL/GenBank/DDBJ databases">
        <authorList>
            <person name="Kurt Z."/>
        </authorList>
    </citation>
    <scope>NUCLEOTIDE SEQUENCE</scope>
</reference>
<proteinExistence type="predicted"/>
<sequence>MKSKKVKQSKEVSKYFDSIFSKDAQLLKADHSKFSSFTELRPTNTTSNTFTSFNALCYAVYNNFEQLALLLFPSQHTWRSSVPIRFQPLGINFGAGEYQLAPGSTVLMLCALRGHFDLLVKLFNLMSGQVCGQVEQIVTVNEKEHTERMRRIEIMTKNYKTSEMEIAQNDVNLPEQNNNKITANNNTDASNEPQKEKTEPQATPQIQQEYIDLINEQNKAGLNLLHCIIQTTSVHSLNFIKQFGWTLKTNILQKTLQNWSIYDFAFYYKRNNILALLRTELDQQRYKQEVQNIGAERLVAIDKKWGVFKEDEEKCKKIWEVEKD</sequence>
<dbReference type="SUPFAM" id="SSF48403">
    <property type="entry name" value="Ankyrin repeat"/>
    <property type="match status" value="1"/>
</dbReference>
<gene>
    <name evidence="2" type="ORF">HINF_LOCUS1406</name>
    <name evidence="3" type="ORF">HINF_LOCUS77632</name>
</gene>
<evidence type="ECO:0000313" key="4">
    <source>
        <dbReference type="Proteomes" id="UP001642409"/>
    </source>
</evidence>